<accession>A0A645J545</accession>
<keyword evidence="2 3" id="KW-0548">Nucleotidyltransferase</keyword>
<evidence type="ECO:0000313" key="3">
    <source>
        <dbReference type="EMBL" id="MPN55604.1"/>
    </source>
</evidence>
<name>A0A645J545_9ZZZZ</name>
<dbReference type="Pfam" id="PF03802">
    <property type="entry name" value="CitX"/>
    <property type="match status" value="1"/>
</dbReference>
<dbReference type="InterPro" id="IPR005551">
    <property type="entry name" value="CitX"/>
</dbReference>
<sequence>MFEAHEKDTGDEAYLVVKTDPGFLKMEFCKLEESAPYARLWDMDVMKPSGESISREEIGFAERGCFVCGKAGRGCYSRRLHLADEVQTAYHRLLESLPE</sequence>
<dbReference type="EC" id="2.7.7.61" evidence="3"/>
<dbReference type="GO" id="GO:0050519">
    <property type="term" value="F:holo-citrate lyase synthase activity"/>
    <property type="evidence" value="ECO:0007669"/>
    <property type="project" value="UniProtKB-EC"/>
</dbReference>
<protein>
    <submittedName>
        <fullName evidence="3">Apo-citrate lyase phosphoribosyl-dephospho-CoA transferase</fullName>
        <ecNumber evidence="3">2.7.7.61</ecNumber>
    </submittedName>
</protein>
<dbReference type="GO" id="GO:0051191">
    <property type="term" value="P:prosthetic group biosynthetic process"/>
    <property type="evidence" value="ECO:0007669"/>
    <property type="project" value="InterPro"/>
</dbReference>
<dbReference type="GO" id="GO:0016829">
    <property type="term" value="F:lyase activity"/>
    <property type="evidence" value="ECO:0007669"/>
    <property type="project" value="UniProtKB-KW"/>
</dbReference>
<keyword evidence="3" id="KW-0456">Lyase</keyword>
<reference evidence="3" key="1">
    <citation type="submission" date="2019-08" db="EMBL/GenBank/DDBJ databases">
        <authorList>
            <person name="Kucharzyk K."/>
            <person name="Murdoch R.W."/>
            <person name="Higgins S."/>
            <person name="Loffler F."/>
        </authorList>
    </citation>
    <scope>NUCLEOTIDE SEQUENCE</scope>
</reference>
<organism evidence="3">
    <name type="scientific">bioreactor metagenome</name>
    <dbReference type="NCBI Taxonomy" id="1076179"/>
    <lineage>
        <taxon>unclassified sequences</taxon>
        <taxon>metagenomes</taxon>
        <taxon>ecological metagenomes</taxon>
    </lineage>
</organism>
<gene>
    <name evidence="3" type="primary">citX_6</name>
    <name evidence="3" type="ORF">SDC9_203288</name>
</gene>
<evidence type="ECO:0000256" key="2">
    <source>
        <dbReference type="ARBA" id="ARBA00022695"/>
    </source>
</evidence>
<dbReference type="EMBL" id="VSSQ01125058">
    <property type="protein sequence ID" value="MPN55604.1"/>
    <property type="molecule type" value="Genomic_DNA"/>
</dbReference>
<comment type="caution">
    <text evidence="3">The sequence shown here is derived from an EMBL/GenBank/DDBJ whole genome shotgun (WGS) entry which is preliminary data.</text>
</comment>
<proteinExistence type="predicted"/>
<evidence type="ECO:0000256" key="1">
    <source>
        <dbReference type="ARBA" id="ARBA00022679"/>
    </source>
</evidence>
<dbReference type="AlphaFoldDB" id="A0A645J545"/>
<keyword evidence="1 3" id="KW-0808">Transferase</keyword>